<reference evidence="4" key="1">
    <citation type="submission" date="2022-11" db="EMBL/GenBank/DDBJ databases">
        <title>Draft genome sequence of Hoeflea poritis E7-10 and Hoeflea prorocentri PM5-8, separated from scleractinian coral Porites lutea and marine dinoflagellate.</title>
        <authorList>
            <person name="Zhang G."/>
            <person name="Wei Q."/>
            <person name="Cai L."/>
        </authorList>
    </citation>
    <scope>NUCLEOTIDE SEQUENCE</scope>
    <source>
        <strain evidence="4">PM5-8</strain>
    </source>
</reference>
<dbReference type="CDD" id="cd00599">
    <property type="entry name" value="GH25_muramidase"/>
    <property type="match status" value="1"/>
</dbReference>
<dbReference type="InterPro" id="IPR017853">
    <property type="entry name" value="GH"/>
</dbReference>
<dbReference type="Gene3D" id="3.20.20.80">
    <property type="entry name" value="Glycosidases"/>
    <property type="match status" value="1"/>
</dbReference>
<dbReference type="Pfam" id="PF01183">
    <property type="entry name" value="Glyco_hydro_25"/>
    <property type="match status" value="1"/>
</dbReference>
<name>A0A9X3UEV8_9HYPH</name>
<dbReference type="SMART" id="SM00641">
    <property type="entry name" value="Glyco_25"/>
    <property type="match status" value="1"/>
</dbReference>
<accession>A0A9X3UEV8</accession>
<dbReference type="GO" id="GO:0009253">
    <property type="term" value="P:peptidoglycan catabolic process"/>
    <property type="evidence" value="ECO:0007669"/>
    <property type="project" value="InterPro"/>
</dbReference>
<evidence type="ECO:0000313" key="5">
    <source>
        <dbReference type="Proteomes" id="UP001151234"/>
    </source>
</evidence>
<evidence type="ECO:0000256" key="1">
    <source>
        <dbReference type="ARBA" id="ARBA00010646"/>
    </source>
</evidence>
<evidence type="ECO:0000256" key="3">
    <source>
        <dbReference type="ARBA" id="ARBA00023295"/>
    </source>
</evidence>
<dbReference type="AlphaFoldDB" id="A0A9X3UEV8"/>
<keyword evidence="3" id="KW-0326">Glycosidase</keyword>
<dbReference type="GO" id="GO:0016998">
    <property type="term" value="P:cell wall macromolecule catabolic process"/>
    <property type="evidence" value="ECO:0007669"/>
    <property type="project" value="InterPro"/>
</dbReference>
<dbReference type="SUPFAM" id="SSF51445">
    <property type="entry name" value="(Trans)glycosidases"/>
    <property type="match status" value="1"/>
</dbReference>
<organism evidence="4 5">
    <name type="scientific">Hoeflea prorocentri</name>
    <dbReference type="NCBI Taxonomy" id="1922333"/>
    <lineage>
        <taxon>Bacteria</taxon>
        <taxon>Pseudomonadati</taxon>
        <taxon>Pseudomonadota</taxon>
        <taxon>Alphaproteobacteria</taxon>
        <taxon>Hyphomicrobiales</taxon>
        <taxon>Rhizobiaceae</taxon>
        <taxon>Hoeflea</taxon>
    </lineage>
</organism>
<protein>
    <submittedName>
        <fullName evidence="4">Glycoside hydrolase family 25 protein</fullName>
    </submittedName>
</protein>
<comment type="caution">
    <text evidence="4">The sequence shown here is derived from an EMBL/GenBank/DDBJ whole genome shotgun (WGS) entry which is preliminary data.</text>
</comment>
<dbReference type="PANTHER" id="PTHR34135:SF2">
    <property type="entry name" value="LYSOZYME"/>
    <property type="match status" value="1"/>
</dbReference>
<dbReference type="Proteomes" id="UP001151234">
    <property type="component" value="Unassembled WGS sequence"/>
</dbReference>
<comment type="similarity">
    <text evidence="1">Belongs to the glycosyl hydrolase 25 family.</text>
</comment>
<dbReference type="GO" id="GO:0003796">
    <property type="term" value="F:lysozyme activity"/>
    <property type="evidence" value="ECO:0007669"/>
    <property type="project" value="InterPro"/>
</dbReference>
<dbReference type="PROSITE" id="PS51904">
    <property type="entry name" value="GLYCOSYL_HYDROL_F25_2"/>
    <property type="match status" value="1"/>
</dbReference>
<keyword evidence="2 4" id="KW-0378">Hydrolase</keyword>
<keyword evidence="5" id="KW-1185">Reference proteome</keyword>
<dbReference type="RefSeq" id="WP_267988713.1">
    <property type="nucleotide sequence ID" value="NZ_JAPJZI010000001.1"/>
</dbReference>
<evidence type="ECO:0000313" key="4">
    <source>
        <dbReference type="EMBL" id="MDA5397247.1"/>
    </source>
</evidence>
<dbReference type="PANTHER" id="PTHR34135">
    <property type="entry name" value="LYSOZYME"/>
    <property type="match status" value="1"/>
</dbReference>
<proteinExistence type="inferred from homology"/>
<sequence length="215" mass="22899">MKPSGGIKTGYDSVRATGTQGIDVSRYQGGIDWAQVSAAGTRFVAIKATEGACDYAYCSHFETNAGQARNNGLAVGGYHFFSPSSDGKEQADYFLRIAQPAAGDLLPMLDLEQSGDASAAQIAAGAMGWLQTVEGAIGRRPFLYTTASFWNEIGAPKGFEAYPLWIADYGVATPALPDGWADYTVWQYSQQGKLAGVSGPVDLDILKRPLRSVLL</sequence>
<dbReference type="GO" id="GO:0016052">
    <property type="term" value="P:carbohydrate catabolic process"/>
    <property type="evidence" value="ECO:0007669"/>
    <property type="project" value="TreeGrafter"/>
</dbReference>
<dbReference type="InterPro" id="IPR018077">
    <property type="entry name" value="Glyco_hydro_fam25_subgr"/>
</dbReference>
<evidence type="ECO:0000256" key="2">
    <source>
        <dbReference type="ARBA" id="ARBA00022801"/>
    </source>
</evidence>
<dbReference type="InterPro" id="IPR002053">
    <property type="entry name" value="Glyco_hydro_25"/>
</dbReference>
<dbReference type="EMBL" id="JAPJZI010000001">
    <property type="protein sequence ID" value="MDA5397247.1"/>
    <property type="molecule type" value="Genomic_DNA"/>
</dbReference>
<gene>
    <name evidence="4" type="ORF">OQ273_01570</name>
</gene>